<dbReference type="Pfam" id="PF00190">
    <property type="entry name" value="Cupin_1"/>
    <property type="match status" value="1"/>
</dbReference>
<evidence type="ECO:0000256" key="3">
    <source>
        <dbReference type="ARBA" id="ARBA00022523"/>
    </source>
</evidence>
<comment type="subcellular location">
    <subcellularLocation>
        <location evidence="1 10">Secreted</location>
        <location evidence="1 10">Extracellular space</location>
        <location evidence="1 10">Apoplast</location>
    </subcellularLocation>
</comment>
<dbReference type="InterPro" id="IPR014710">
    <property type="entry name" value="RmlC-like_jellyroll"/>
</dbReference>
<name>A0AAV0EUJ1_9ASTE</name>
<feature type="binding site" evidence="8">
    <location>
        <position position="162"/>
    </location>
    <ligand>
        <name>Mn(2+)</name>
        <dbReference type="ChEBI" id="CHEBI:29035"/>
    </ligand>
</feature>
<dbReference type="Proteomes" id="UP001152523">
    <property type="component" value="Unassembled WGS sequence"/>
</dbReference>
<evidence type="ECO:0000256" key="6">
    <source>
        <dbReference type="ARBA" id="ARBA00023211"/>
    </source>
</evidence>
<dbReference type="SUPFAM" id="SSF51182">
    <property type="entry name" value="RmlC-like cupins"/>
    <property type="match status" value="1"/>
</dbReference>
<feature type="chain" id="PRO_5043111703" description="Germin-like protein" evidence="10">
    <location>
        <begin position="20"/>
        <end position="230"/>
    </location>
</feature>
<evidence type="ECO:0000256" key="1">
    <source>
        <dbReference type="ARBA" id="ARBA00004271"/>
    </source>
</evidence>
<organism evidence="12 13">
    <name type="scientific">Cuscuta epithymum</name>
    <dbReference type="NCBI Taxonomy" id="186058"/>
    <lineage>
        <taxon>Eukaryota</taxon>
        <taxon>Viridiplantae</taxon>
        <taxon>Streptophyta</taxon>
        <taxon>Embryophyta</taxon>
        <taxon>Tracheophyta</taxon>
        <taxon>Spermatophyta</taxon>
        <taxon>Magnoliopsida</taxon>
        <taxon>eudicotyledons</taxon>
        <taxon>Gunneridae</taxon>
        <taxon>Pentapetalae</taxon>
        <taxon>asterids</taxon>
        <taxon>lamiids</taxon>
        <taxon>Solanales</taxon>
        <taxon>Convolvulaceae</taxon>
        <taxon>Cuscuteae</taxon>
        <taxon>Cuscuta</taxon>
        <taxon>Cuscuta subgen. Cuscuta</taxon>
    </lineage>
</organism>
<evidence type="ECO:0000259" key="11">
    <source>
        <dbReference type="SMART" id="SM00835"/>
    </source>
</evidence>
<proteinExistence type="inferred from homology"/>
<feature type="binding site" evidence="8">
    <location>
        <position position="111"/>
    </location>
    <ligand>
        <name>Mn(2+)</name>
        <dbReference type="ChEBI" id="CHEBI:29035"/>
    </ligand>
</feature>
<dbReference type="PRINTS" id="PR00325">
    <property type="entry name" value="GERMIN"/>
</dbReference>
<protein>
    <recommendedName>
        <fullName evidence="10">Germin-like protein</fullName>
    </recommendedName>
</protein>
<keyword evidence="10" id="KW-0732">Signal</keyword>
<feature type="binding site" evidence="8">
    <location>
        <position position="109"/>
    </location>
    <ligand>
        <name>Mn(2+)</name>
        <dbReference type="ChEBI" id="CHEBI:29035"/>
    </ligand>
</feature>
<dbReference type="InterPro" id="IPR001929">
    <property type="entry name" value="Germin"/>
</dbReference>
<feature type="binding site" evidence="7">
    <location>
        <position position="111"/>
    </location>
    <ligand>
        <name>oxalate</name>
        <dbReference type="ChEBI" id="CHEBI:30623"/>
    </ligand>
</feature>
<keyword evidence="3 10" id="KW-0052">Apoplast</keyword>
<evidence type="ECO:0000256" key="5">
    <source>
        <dbReference type="ARBA" id="ARBA00022723"/>
    </source>
</evidence>
<dbReference type="AlphaFoldDB" id="A0AAV0EUJ1"/>
<dbReference type="CDD" id="cd02241">
    <property type="entry name" value="cupin_OxOx"/>
    <property type="match status" value="1"/>
</dbReference>
<comment type="caution">
    <text evidence="12">The sequence shown here is derived from an EMBL/GenBank/DDBJ whole genome shotgun (WGS) entry which is preliminary data.</text>
</comment>
<feature type="disulfide bond" evidence="9">
    <location>
        <begin position="29"/>
        <end position="47"/>
    </location>
</feature>
<keyword evidence="5 7" id="KW-0479">Metal-binding</keyword>
<evidence type="ECO:0000256" key="7">
    <source>
        <dbReference type="PIRSR" id="PIRSR601929-1"/>
    </source>
</evidence>
<dbReference type="InterPro" id="IPR006045">
    <property type="entry name" value="Cupin_1"/>
</dbReference>
<evidence type="ECO:0000256" key="2">
    <source>
        <dbReference type="ARBA" id="ARBA00007456"/>
    </source>
</evidence>
<dbReference type="EMBL" id="CAMAPF010000944">
    <property type="protein sequence ID" value="CAH9126771.1"/>
    <property type="molecule type" value="Genomic_DNA"/>
</dbReference>
<keyword evidence="13" id="KW-1185">Reference proteome</keyword>
<dbReference type="Gene3D" id="2.60.120.10">
    <property type="entry name" value="Jelly Rolls"/>
    <property type="match status" value="1"/>
</dbReference>
<dbReference type="GO" id="GO:0030145">
    <property type="term" value="F:manganese ion binding"/>
    <property type="evidence" value="ECO:0007669"/>
    <property type="project" value="UniProtKB-UniRule"/>
</dbReference>
<dbReference type="SMART" id="SM00835">
    <property type="entry name" value="Cupin_1"/>
    <property type="match status" value="1"/>
</dbReference>
<reference evidence="12" key="1">
    <citation type="submission" date="2022-07" db="EMBL/GenBank/DDBJ databases">
        <authorList>
            <person name="Macas J."/>
            <person name="Novak P."/>
            <person name="Neumann P."/>
        </authorList>
    </citation>
    <scope>NUCLEOTIDE SEQUENCE</scope>
</reference>
<keyword evidence="6 7" id="KW-0464">Manganese</keyword>
<keyword evidence="4 10" id="KW-0964">Secreted</keyword>
<dbReference type="PANTHER" id="PTHR31238">
    <property type="entry name" value="GERMIN-LIKE PROTEIN SUBFAMILY 3 MEMBER 3"/>
    <property type="match status" value="1"/>
</dbReference>
<feature type="signal peptide" evidence="10">
    <location>
        <begin position="1"/>
        <end position="19"/>
    </location>
</feature>
<comment type="similarity">
    <text evidence="2 10">Belongs to the germin family.</text>
</comment>
<evidence type="ECO:0000256" key="10">
    <source>
        <dbReference type="RuleBase" id="RU366015"/>
    </source>
</evidence>
<accession>A0AAV0EUJ1</accession>
<evidence type="ECO:0000313" key="13">
    <source>
        <dbReference type="Proteomes" id="UP001152523"/>
    </source>
</evidence>
<feature type="domain" description="Cupin type-1" evidence="11">
    <location>
        <begin position="69"/>
        <end position="219"/>
    </location>
</feature>
<keyword evidence="9" id="KW-1015">Disulfide bond</keyword>
<feature type="binding site" evidence="8">
    <location>
        <position position="116"/>
    </location>
    <ligand>
        <name>Mn(2+)</name>
        <dbReference type="ChEBI" id="CHEBI:29035"/>
    </ligand>
</feature>
<evidence type="ECO:0000313" key="12">
    <source>
        <dbReference type="EMBL" id="CAH9126771.1"/>
    </source>
</evidence>
<dbReference type="GO" id="GO:0048046">
    <property type="term" value="C:apoplast"/>
    <property type="evidence" value="ECO:0007669"/>
    <property type="project" value="UniProtKB-SubCell"/>
</dbReference>
<evidence type="ECO:0000256" key="4">
    <source>
        <dbReference type="ARBA" id="ARBA00022525"/>
    </source>
</evidence>
<sequence length="230" mass="24718">MGGFAVIFLWWFSFGGSRAYDPSPLQEYCVAVDQNSTNGVFVNGRFCKDPAQVEAKDFFASGLNASPYPAAFPGSNFSFASVTNMPGLNTGSLTLIRNDYQGNTVIPPHTHPRAVELAVVVKGSFYFAFVASDPYDANKPPRLFEKWCGEGDAFTVPQGLTHFGLANGSDGGTTYTVFNSQSPGFHFVTTDLFAAPIPAGSALDDVLKGSFGIDDTVLQQIRDSVNRPQS</sequence>
<evidence type="ECO:0000256" key="8">
    <source>
        <dbReference type="PIRSR" id="PIRSR601929-2"/>
    </source>
</evidence>
<feature type="binding site" evidence="7">
    <location>
        <position position="116"/>
    </location>
    <ligand>
        <name>oxalate</name>
        <dbReference type="ChEBI" id="CHEBI:30623"/>
    </ligand>
</feature>
<gene>
    <name evidence="12" type="ORF">CEPIT_LOCUS27793</name>
</gene>
<evidence type="ECO:0000256" key="9">
    <source>
        <dbReference type="PIRSR" id="PIRSR601929-3"/>
    </source>
</evidence>
<dbReference type="InterPro" id="IPR011051">
    <property type="entry name" value="RmlC_Cupin_sf"/>
</dbReference>